<protein>
    <submittedName>
        <fullName evidence="2">Uncharacterized protein</fullName>
    </submittedName>
</protein>
<proteinExistence type="predicted"/>
<sequence length="94" mass="10807">MKGRKYLNLLDGKIPFIVCILVLYIYRSRSAYMEGDLKSLVFAMVIPNTSNALAMLICTKYQLILIHETQSQIEGFSVMFLLKFLYAFELSSNL</sequence>
<feature type="transmembrane region" description="Helical" evidence="1">
    <location>
        <begin position="7"/>
        <end position="27"/>
    </location>
</feature>
<evidence type="ECO:0000256" key="1">
    <source>
        <dbReference type="SAM" id="Phobius"/>
    </source>
</evidence>
<organism evidence="2">
    <name type="scientific">Arundo donax</name>
    <name type="common">Giant reed</name>
    <name type="synonym">Donax arundinaceus</name>
    <dbReference type="NCBI Taxonomy" id="35708"/>
    <lineage>
        <taxon>Eukaryota</taxon>
        <taxon>Viridiplantae</taxon>
        <taxon>Streptophyta</taxon>
        <taxon>Embryophyta</taxon>
        <taxon>Tracheophyta</taxon>
        <taxon>Spermatophyta</taxon>
        <taxon>Magnoliopsida</taxon>
        <taxon>Liliopsida</taxon>
        <taxon>Poales</taxon>
        <taxon>Poaceae</taxon>
        <taxon>PACMAD clade</taxon>
        <taxon>Arundinoideae</taxon>
        <taxon>Arundineae</taxon>
        <taxon>Arundo</taxon>
    </lineage>
</organism>
<keyword evidence="1" id="KW-0812">Transmembrane</keyword>
<keyword evidence="1" id="KW-0472">Membrane</keyword>
<keyword evidence="1" id="KW-1133">Transmembrane helix</keyword>
<evidence type="ECO:0000313" key="2">
    <source>
        <dbReference type="EMBL" id="JAD97475.1"/>
    </source>
</evidence>
<accession>A0A0A9EHW8</accession>
<reference evidence="2" key="2">
    <citation type="journal article" date="2015" name="Data Brief">
        <title>Shoot transcriptome of the giant reed, Arundo donax.</title>
        <authorList>
            <person name="Barrero R.A."/>
            <person name="Guerrero F.D."/>
            <person name="Moolhuijzen P."/>
            <person name="Goolsby J.A."/>
            <person name="Tidwell J."/>
            <person name="Bellgard S.E."/>
            <person name="Bellgard M.I."/>
        </authorList>
    </citation>
    <scope>NUCLEOTIDE SEQUENCE</scope>
    <source>
        <tissue evidence="2">Shoot tissue taken approximately 20 cm above the soil surface</tissue>
    </source>
</reference>
<name>A0A0A9EHW8_ARUDO</name>
<reference evidence="2" key="1">
    <citation type="submission" date="2014-09" db="EMBL/GenBank/DDBJ databases">
        <authorList>
            <person name="Magalhaes I.L.F."/>
            <person name="Oliveira U."/>
            <person name="Santos F.R."/>
            <person name="Vidigal T.H.D.A."/>
            <person name="Brescovit A.D."/>
            <person name="Santos A.J."/>
        </authorList>
    </citation>
    <scope>NUCLEOTIDE SEQUENCE</scope>
    <source>
        <tissue evidence="2">Shoot tissue taken approximately 20 cm above the soil surface</tissue>
    </source>
</reference>
<dbReference type="AlphaFoldDB" id="A0A0A9EHW8"/>
<feature type="transmembrane region" description="Helical" evidence="1">
    <location>
        <begin position="39"/>
        <end position="59"/>
    </location>
</feature>
<dbReference type="EMBL" id="GBRH01200420">
    <property type="protein sequence ID" value="JAD97475.1"/>
    <property type="molecule type" value="Transcribed_RNA"/>
</dbReference>